<dbReference type="SUPFAM" id="SSF56219">
    <property type="entry name" value="DNase I-like"/>
    <property type="match status" value="1"/>
</dbReference>
<proteinExistence type="predicted"/>
<gene>
    <name evidence="1" type="ORF">A4A49_65972</name>
</gene>
<keyword evidence="2" id="KW-1185">Reference proteome</keyword>
<protein>
    <recommendedName>
        <fullName evidence="3">Endonuclease/exonuclease/phosphatase domain-containing protein</fullName>
    </recommendedName>
</protein>
<dbReference type="EMBL" id="MJEQ01002335">
    <property type="protein sequence ID" value="OIT27625.1"/>
    <property type="molecule type" value="Genomic_DNA"/>
</dbReference>
<organism evidence="1 2">
    <name type="scientific">Nicotiana attenuata</name>
    <name type="common">Coyote tobacco</name>
    <dbReference type="NCBI Taxonomy" id="49451"/>
    <lineage>
        <taxon>Eukaryota</taxon>
        <taxon>Viridiplantae</taxon>
        <taxon>Streptophyta</taxon>
        <taxon>Embryophyta</taxon>
        <taxon>Tracheophyta</taxon>
        <taxon>Spermatophyta</taxon>
        <taxon>Magnoliopsida</taxon>
        <taxon>eudicotyledons</taxon>
        <taxon>Gunneridae</taxon>
        <taxon>Pentapetalae</taxon>
        <taxon>asterids</taxon>
        <taxon>lamiids</taxon>
        <taxon>Solanales</taxon>
        <taxon>Solanaceae</taxon>
        <taxon>Nicotianoideae</taxon>
        <taxon>Nicotianeae</taxon>
        <taxon>Nicotiana</taxon>
    </lineage>
</organism>
<name>A0A1J6L986_NICAT</name>
<dbReference type="Proteomes" id="UP000187609">
    <property type="component" value="Unassembled WGS sequence"/>
</dbReference>
<dbReference type="SMR" id="A0A1J6L986"/>
<evidence type="ECO:0008006" key="3">
    <source>
        <dbReference type="Google" id="ProtNLM"/>
    </source>
</evidence>
<feature type="non-terminal residue" evidence="1">
    <location>
        <position position="163"/>
    </location>
</feature>
<comment type="caution">
    <text evidence="1">The sequence shown here is derived from an EMBL/GenBank/DDBJ whole genome shotgun (WGS) entry which is preliminary data.</text>
</comment>
<evidence type="ECO:0000313" key="1">
    <source>
        <dbReference type="EMBL" id="OIT27625.1"/>
    </source>
</evidence>
<dbReference type="Gene3D" id="3.60.10.10">
    <property type="entry name" value="Endonuclease/exonuclease/phosphatase"/>
    <property type="match status" value="1"/>
</dbReference>
<dbReference type="InterPro" id="IPR036691">
    <property type="entry name" value="Endo/exonu/phosph_ase_sf"/>
</dbReference>
<dbReference type="AlphaFoldDB" id="A0A1J6L986"/>
<sequence>SQGATERLKLLKQQYRFPYMFIQEPMVRAKKIDSFKRKLGYQYCFHNCSNKIWIFWSSDYNLDILEDREQQVLVHITQNPGPVDFHLSVVYAKCDENLRRVLWDELRATADRIRGPWGVVGDFNVISEPEEKIGGRPFRIEESIDFISCLSDCDLQDGGFLGS</sequence>
<dbReference type="Gramene" id="OIT27625">
    <property type="protein sequence ID" value="OIT27625"/>
    <property type="gene ID" value="A4A49_65972"/>
</dbReference>
<feature type="non-terminal residue" evidence="1">
    <location>
        <position position="1"/>
    </location>
</feature>
<accession>A0A1J6L986</accession>
<reference evidence="1" key="1">
    <citation type="submission" date="2016-11" db="EMBL/GenBank/DDBJ databases">
        <title>The genome of Nicotiana attenuata.</title>
        <authorList>
            <person name="Xu S."/>
            <person name="Brockmoeller T."/>
            <person name="Gaquerel E."/>
            <person name="Navarro A."/>
            <person name="Kuhl H."/>
            <person name="Gase K."/>
            <person name="Ling Z."/>
            <person name="Zhou W."/>
            <person name="Kreitzer C."/>
            <person name="Stanke M."/>
            <person name="Tang H."/>
            <person name="Lyons E."/>
            <person name="Pandey P."/>
            <person name="Pandey S.P."/>
            <person name="Timmermann B."/>
            <person name="Baldwin I.T."/>
        </authorList>
    </citation>
    <scope>NUCLEOTIDE SEQUENCE [LARGE SCALE GENOMIC DNA]</scope>
    <source>
        <strain evidence="1">UT</strain>
    </source>
</reference>
<evidence type="ECO:0000313" key="2">
    <source>
        <dbReference type="Proteomes" id="UP000187609"/>
    </source>
</evidence>
<dbReference type="OMA" id="NERRSRC"/>